<proteinExistence type="predicted"/>
<gene>
    <name evidence="3" type="ORF">VFH_III227240</name>
</gene>
<dbReference type="PANTHER" id="PTHR10302:SF18">
    <property type="entry name" value="PROTEIN OSB1, MITOCHONDRIAL"/>
    <property type="match status" value="1"/>
</dbReference>
<keyword evidence="4" id="KW-1185">Reference proteome</keyword>
<dbReference type="PANTHER" id="PTHR10302">
    <property type="entry name" value="SINGLE-STRANDED DNA-BINDING PROTEIN"/>
    <property type="match status" value="1"/>
</dbReference>
<reference evidence="3 4" key="1">
    <citation type="submission" date="2023-01" db="EMBL/GenBank/DDBJ databases">
        <authorList>
            <person name="Kreplak J."/>
        </authorList>
    </citation>
    <scope>NUCLEOTIDE SEQUENCE [LARGE SCALE GENOMIC DNA]</scope>
</reference>
<dbReference type="GO" id="GO:0042645">
    <property type="term" value="C:mitochondrial nucleoid"/>
    <property type="evidence" value="ECO:0007669"/>
    <property type="project" value="TreeGrafter"/>
</dbReference>
<keyword evidence="1 2" id="KW-0238">DNA-binding</keyword>
<evidence type="ECO:0008006" key="5">
    <source>
        <dbReference type="Google" id="ProtNLM"/>
    </source>
</evidence>
<dbReference type="InterPro" id="IPR000424">
    <property type="entry name" value="Primosome_PriB/ssb"/>
</dbReference>
<evidence type="ECO:0000256" key="2">
    <source>
        <dbReference type="PROSITE-ProRule" id="PRU00252"/>
    </source>
</evidence>
<dbReference type="EMBL" id="OX451738">
    <property type="protein sequence ID" value="CAI8606372.1"/>
    <property type="molecule type" value="Genomic_DNA"/>
</dbReference>
<name>A0AAV1AAC2_VICFA</name>
<dbReference type="Proteomes" id="UP001157006">
    <property type="component" value="Chromosome 3"/>
</dbReference>
<accession>A0AAV1AAC2</accession>
<dbReference type="PROSITE" id="PS50935">
    <property type="entry name" value="SSB"/>
    <property type="match status" value="1"/>
</dbReference>
<dbReference type="SUPFAM" id="SSF50249">
    <property type="entry name" value="Nucleic acid-binding proteins"/>
    <property type="match status" value="1"/>
</dbReference>
<dbReference type="InterPro" id="IPR012340">
    <property type="entry name" value="NA-bd_OB-fold"/>
</dbReference>
<organism evidence="3 4">
    <name type="scientific">Vicia faba</name>
    <name type="common">Broad bean</name>
    <name type="synonym">Faba vulgaris</name>
    <dbReference type="NCBI Taxonomy" id="3906"/>
    <lineage>
        <taxon>Eukaryota</taxon>
        <taxon>Viridiplantae</taxon>
        <taxon>Streptophyta</taxon>
        <taxon>Embryophyta</taxon>
        <taxon>Tracheophyta</taxon>
        <taxon>Spermatophyta</taxon>
        <taxon>Magnoliopsida</taxon>
        <taxon>eudicotyledons</taxon>
        <taxon>Gunneridae</taxon>
        <taxon>Pentapetalae</taxon>
        <taxon>rosids</taxon>
        <taxon>fabids</taxon>
        <taxon>Fabales</taxon>
        <taxon>Fabaceae</taxon>
        <taxon>Papilionoideae</taxon>
        <taxon>50 kb inversion clade</taxon>
        <taxon>NPAAA clade</taxon>
        <taxon>Hologalegina</taxon>
        <taxon>IRL clade</taxon>
        <taxon>Fabeae</taxon>
        <taxon>Vicia</taxon>
    </lineage>
</organism>
<dbReference type="GO" id="GO:0006264">
    <property type="term" value="P:mitochondrial DNA replication"/>
    <property type="evidence" value="ECO:0007669"/>
    <property type="project" value="TreeGrafter"/>
</dbReference>
<protein>
    <recommendedName>
        <fullName evidence="5">Protein OSB1, mitochondrial</fullName>
    </recommendedName>
</protein>
<dbReference type="GO" id="GO:0003697">
    <property type="term" value="F:single-stranded DNA binding"/>
    <property type="evidence" value="ECO:0007669"/>
    <property type="project" value="InterPro"/>
</dbReference>
<dbReference type="InterPro" id="IPR011344">
    <property type="entry name" value="ssDNA-bd"/>
</dbReference>
<evidence type="ECO:0000256" key="1">
    <source>
        <dbReference type="ARBA" id="ARBA00023125"/>
    </source>
</evidence>
<dbReference type="AlphaFoldDB" id="A0AAV1AAC2"/>
<evidence type="ECO:0000313" key="4">
    <source>
        <dbReference type="Proteomes" id="UP001157006"/>
    </source>
</evidence>
<sequence>MKLKPFNLRSFFLSLRPIQTPFIFSHSSHKCFTTKPPHFFHDVVPGTCAVYNHALKFQRPPTIKWKPNLKNTATFIGSVTRELKRVNSKTGRVGFHTTIRVPTSNKPNSSSFWVLLMMWDEIAEFAYQHVKPNHFICVSGCLGSYIGETHFCYKLSVNQLEFVAQSPGYGEHEKENKFEAGNQLSDGNQLHLWQVFFASPNEWWDNRKTKLNPNSPDFRHKDTGEALWLSKHNPPWVTRQLELLDSKFAGGFAGRRPRLTSWVYDE</sequence>
<evidence type="ECO:0000313" key="3">
    <source>
        <dbReference type="EMBL" id="CAI8606372.1"/>
    </source>
</evidence>